<evidence type="ECO:0000313" key="5">
    <source>
        <dbReference type="EMBL" id="MBG6137192.1"/>
    </source>
</evidence>
<dbReference type="InterPro" id="IPR016032">
    <property type="entry name" value="Sig_transdc_resp-reg_C-effctor"/>
</dbReference>
<sequence>MHLLLVDDARLYAEPLADRLRGDDRISTVDTVSDPAQAARGIAAGPVDVALVNAAMGLPMVRLLAGTHRIPTVALGVTESEAEVLELVEAGVRGYLPRDGSFADLLTVLDHVTRDELLCSPRIAAALGRRLASLAARLPAARPSVPLTPREVEVLGLLTQGLSNKDIARVLSIEIRTAKNHVHNILDKLGVNSRGEAAALARHQTGRTPPPLRVA</sequence>
<evidence type="ECO:0000313" key="6">
    <source>
        <dbReference type="Proteomes" id="UP000622552"/>
    </source>
</evidence>
<evidence type="ECO:0000256" key="2">
    <source>
        <dbReference type="PROSITE-ProRule" id="PRU00169"/>
    </source>
</evidence>
<dbReference type="CDD" id="cd06170">
    <property type="entry name" value="LuxR_C_like"/>
    <property type="match status" value="1"/>
</dbReference>
<comment type="caution">
    <text evidence="2">Lacks conserved residue(s) required for the propagation of feature annotation.</text>
</comment>
<evidence type="ECO:0000259" key="3">
    <source>
        <dbReference type="PROSITE" id="PS50043"/>
    </source>
</evidence>
<proteinExistence type="predicted"/>
<feature type="domain" description="Response regulatory" evidence="4">
    <location>
        <begin position="2"/>
        <end position="113"/>
    </location>
</feature>
<dbReference type="InterPro" id="IPR039420">
    <property type="entry name" value="WalR-like"/>
</dbReference>
<dbReference type="Proteomes" id="UP000622552">
    <property type="component" value="Unassembled WGS sequence"/>
</dbReference>
<dbReference type="InterPro" id="IPR000792">
    <property type="entry name" value="Tscrpt_reg_LuxR_C"/>
</dbReference>
<dbReference type="SUPFAM" id="SSF46894">
    <property type="entry name" value="C-terminal effector domain of the bipartite response regulators"/>
    <property type="match status" value="1"/>
</dbReference>
<dbReference type="GO" id="GO:0000160">
    <property type="term" value="P:phosphorelay signal transduction system"/>
    <property type="evidence" value="ECO:0007669"/>
    <property type="project" value="InterPro"/>
</dbReference>
<dbReference type="EMBL" id="JADOUF010000001">
    <property type="protein sequence ID" value="MBG6137192.1"/>
    <property type="molecule type" value="Genomic_DNA"/>
</dbReference>
<dbReference type="PRINTS" id="PR00038">
    <property type="entry name" value="HTHLUXR"/>
</dbReference>
<name>A0A8J7KX17_9ACTN</name>
<evidence type="ECO:0000259" key="4">
    <source>
        <dbReference type="PROSITE" id="PS50110"/>
    </source>
</evidence>
<accession>A0A8J7KX17</accession>
<dbReference type="SUPFAM" id="SSF52172">
    <property type="entry name" value="CheY-like"/>
    <property type="match status" value="1"/>
</dbReference>
<dbReference type="InterPro" id="IPR011006">
    <property type="entry name" value="CheY-like_superfamily"/>
</dbReference>
<reference evidence="5" key="1">
    <citation type="submission" date="2020-11" db="EMBL/GenBank/DDBJ databases">
        <title>Sequencing the genomes of 1000 actinobacteria strains.</title>
        <authorList>
            <person name="Klenk H.-P."/>
        </authorList>
    </citation>
    <scope>NUCLEOTIDE SEQUENCE</scope>
    <source>
        <strain evidence="5">DSM 45356</strain>
    </source>
</reference>
<feature type="domain" description="HTH luxR-type" evidence="3">
    <location>
        <begin position="140"/>
        <end position="205"/>
    </location>
</feature>
<keyword evidence="6" id="KW-1185">Reference proteome</keyword>
<dbReference type="PANTHER" id="PTHR43214">
    <property type="entry name" value="TWO-COMPONENT RESPONSE REGULATOR"/>
    <property type="match status" value="1"/>
</dbReference>
<keyword evidence="1 5" id="KW-0238">DNA-binding</keyword>
<organism evidence="5 6">
    <name type="scientific">Longispora fulva</name>
    <dbReference type="NCBI Taxonomy" id="619741"/>
    <lineage>
        <taxon>Bacteria</taxon>
        <taxon>Bacillati</taxon>
        <taxon>Actinomycetota</taxon>
        <taxon>Actinomycetes</taxon>
        <taxon>Micromonosporales</taxon>
        <taxon>Micromonosporaceae</taxon>
        <taxon>Longispora</taxon>
    </lineage>
</organism>
<dbReference type="PROSITE" id="PS50110">
    <property type="entry name" value="RESPONSE_REGULATORY"/>
    <property type="match status" value="1"/>
</dbReference>
<comment type="caution">
    <text evidence="5">The sequence shown here is derived from an EMBL/GenBank/DDBJ whole genome shotgun (WGS) entry which is preliminary data.</text>
</comment>
<dbReference type="GO" id="GO:0003677">
    <property type="term" value="F:DNA binding"/>
    <property type="evidence" value="ECO:0007669"/>
    <property type="project" value="UniProtKB-KW"/>
</dbReference>
<dbReference type="GO" id="GO:0006355">
    <property type="term" value="P:regulation of DNA-templated transcription"/>
    <property type="evidence" value="ECO:0007669"/>
    <property type="project" value="InterPro"/>
</dbReference>
<dbReference type="AlphaFoldDB" id="A0A8J7KX17"/>
<evidence type="ECO:0000256" key="1">
    <source>
        <dbReference type="ARBA" id="ARBA00023125"/>
    </source>
</evidence>
<dbReference type="Gene3D" id="3.40.50.2300">
    <property type="match status" value="1"/>
</dbReference>
<protein>
    <submittedName>
        <fullName evidence="5">DNA-binding NarL/FixJ family response regulator</fullName>
    </submittedName>
</protein>
<dbReference type="Pfam" id="PF00196">
    <property type="entry name" value="GerE"/>
    <property type="match status" value="1"/>
</dbReference>
<gene>
    <name evidence="5" type="ORF">IW245_003386</name>
</gene>
<dbReference type="InterPro" id="IPR001789">
    <property type="entry name" value="Sig_transdc_resp-reg_receiver"/>
</dbReference>
<dbReference type="PROSITE" id="PS50043">
    <property type="entry name" value="HTH_LUXR_2"/>
    <property type="match status" value="1"/>
</dbReference>
<dbReference type="SMART" id="SM00421">
    <property type="entry name" value="HTH_LUXR"/>
    <property type="match status" value="1"/>
</dbReference>
<dbReference type="RefSeq" id="WP_197004081.1">
    <property type="nucleotide sequence ID" value="NZ_BONS01000022.1"/>
</dbReference>